<evidence type="ECO:0000313" key="3">
    <source>
        <dbReference type="EMBL" id="VAX22427.1"/>
    </source>
</evidence>
<dbReference type="PANTHER" id="PTHR40076">
    <property type="entry name" value="MEMBRANE PROTEIN-RELATED"/>
    <property type="match status" value="1"/>
</dbReference>
<proteinExistence type="predicted"/>
<keyword evidence="2" id="KW-0812">Transmembrane</keyword>
<evidence type="ECO:0000256" key="2">
    <source>
        <dbReference type="SAM" id="Phobius"/>
    </source>
</evidence>
<gene>
    <name evidence="3" type="ORF">MNBD_NITROSPINAE01-940</name>
</gene>
<sequence length="214" mass="24121">MNATFDFQRYLKEGWYLFRDNASNILVAAIIFVAIHFVANFIPFVSLLISGPLMGGMYYVILDAEQGKEFNAMRIFDGFRLKFAPLVLVAILSTVFMIGGLILLILPGFLIMGWYLFPYLYVLDKDMDFWPAMEASRKIGFKNHANVFLLAVLFGILNLIGFLLFGVGLLVSVPYTLCVTIKAYEHLKDVGLNDDASHQPRHRTPPPPPIPPTI</sequence>
<evidence type="ECO:0000256" key="1">
    <source>
        <dbReference type="SAM" id="MobiDB-lite"/>
    </source>
</evidence>
<feature type="transmembrane region" description="Helical" evidence="2">
    <location>
        <begin position="21"/>
        <end position="38"/>
    </location>
</feature>
<feature type="region of interest" description="Disordered" evidence="1">
    <location>
        <begin position="194"/>
        <end position="214"/>
    </location>
</feature>
<protein>
    <recommendedName>
        <fullName evidence="4">Transmembrane protein</fullName>
    </recommendedName>
</protein>
<dbReference type="InterPro" id="IPR010380">
    <property type="entry name" value="DUF975"/>
</dbReference>
<feature type="compositionally biased region" description="Pro residues" evidence="1">
    <location>
        <begin position="205"/>
        <end position="214"/>
    </location>
</feature>
<accession>A0A3B1D121</accession>
<feature type="transmembrane region" description="Helical" evidence="2">
    <location>
        <begin position="147"/>
        <end position="173"/>
    </location>
</feature>
<evidence type="ECO:0008006" key="4">
    <source>
        <dbReference type="Google" id="ProtNLM"/>
    </source>
</evidence>
<feature type="transmembrane region" description="Helical" evidence="2">
    <location>
        <begin position="44"/>
        <end position="62"/>
    </location>
</feature>
<keyword evidence="2" id="KW-0472">Membrane</keyword>
<organism evidence="3">
    <name type="scientific">hydrothermal vent metagenome</name>
    <dbReference type="NCBI Taxonomy" id="652676"/>
    <lineage>
        <taxon>unclassified sequences</taxon>
        <taxon>metagenomes</taxon>
        <taxon>ecological metagenomes</taxon>
    </lineage>
</organism>
<dbReference type="PANTHER" id="PTHR40076:SF1">
    <property type="entry name" value="MEMBRANE PROTEIN"/>
    <property type="match status" value="1"/>
</dbReference>
<dbReference type="EMBL" id="UOGC01000137">
    <property type="protein sequence ID" value="VAX22427.1"/>
    <property type="molecule type" value="Genomic_DNA"/>
</dbReference>
<name>A0A3B1D121_9ZZZZ</name>
<feature type="transmembrane region" description="Helical" evidence="2">
    <location>
        <begin position="83"/>
        <end position="116"/>
    </location>
</feature>
<dbReference type="AlphaFoldDB" id="A0A3B1D121"/>
<keyword evidence="2" id="KW-1133">Transmembrane helix</keyword>
<reference evidence="3" key="1">
    <citation type="submission" date="2018-06" db="EMBL/GenBank/DDBJ databases">
        <authorList>
            <person name="Zhirakovskaya E."/>
        </authorList>
    </citation>
    <scope>NUCLEOTIDE SEQUENCE</scope>
</reference>